<protein>
    <submittedName>
        <fullName evidence="5">Transketolase</fullName>
    </submittedName>
</protein>
<reference evidence="5" key="1">
    <citation type="submission" date="2020-12" db="EMBL/GenBank/DDBJ databases">
        <title>The genome sequence of Inhella sp. 1Y17.</title>
        <authorList>
            <person name="Liu Y."/>
        </authorList>
    </citation>
    <scope>NUCLEOTIDE SEQUENCE</scope>
    <source>
        <strain evidence="5">1Y17</strain>
    </source>
</reference>
<gene>
    <name evidence="5" type="ORF">I7X39_00940</name>
</gene>
<keyword evidence="6" id="KW-1185">Reference proteome</keyword>
<proteinExistence type="inferred from homology"/>
<name>A0A931J0K9_9BURK</name>
<accession>A0A931J0K9</accession>
<feature type="domain" description="Transketolase N-terminal" evidence="4">
    <location>
        <begin position="127"/>
        <end position="248"/>
    </location>
</feature>
<dbReference type="Pfam" id="PF00456">
    <property type="entry name" value="Transketolase_N"/>
    <property type="match status" value="1"/>
</dbReference>
<keyword evidence="3" id="KW-0786">Thiamine pyrophosphate</keyword>
<organism evidence="5 6">
    <name type="scientific">Inhella proteolytica</name>
    <dbReference type="NCBI Taxonomy" id="2795029"/>
    <lineage>
        <taxon>Bacteria</taxon>
        <taxon>Pseudomonadati</taxon>
        <taxon>Pseudomonadota</taxon>
        <taxon>Betaproteobacteria</taxon>
        <taxon>Burkholderiales</taxon>
        <taxon>Sphaerotilaceae</taxon>
        <taxon>Inhella</taxon>
    </lineage>
</organism>
<comment type="similarity">
    <text evidence="2">Belongs to the transketolase family.</text>
</comment>
<dbReference type="PANTHER" id="PTHR47514:SF1">
    <property type="entry name" value="TRANSKETOLASE N-TERMINAL SECTION-RELATED"/>
    <property type="match status" value="1"/>
</dbReference>
<evidence type="ECO:0000259" key="4">
    <source>
        <dbReference type="Pfam" id="PF00456"/>
    </source>
</evidence>
<dbReference type="Proteomes" id="UP000613266">
    <property type="component" value="Unassembled WGS sequence"/>
</dbReference>
<dbReference type="AlphaFoldDB" id="A0A931J0K9"/>
<comment type="cofactor">
    <cofactor evidence="1">
        <name>thiamine diphosphate</name>
        <dbReference type="ChEBI" id="CHEBI:58937"/>
    </cofactor>
</comment>
<dbReference type="PANTHER" id="PTHR47514">
    <property type="entry name" value="TRANSKETOLASE N-TERMINAL SECTION-RELATED"/>
    <property type="match status" value="1"/>
</dbReference>
<dbReference type="EMBL" id="JAEDAK010000001">
    <property type="protein sequence ID" value="MBH9575458.1"/>
    <property type="molecule type" value="Genomic_DNA"/>
</dbReference>
<evidence type="ECO:0000313" key="5">
    <source>
        <dbReference type="EMBL" id="MBH9575458.1"/>
    </source>
</evidence>
<dbReference type="RefSeq" id="WP_198109077.1">
    <property type="nucleotide sequence ID" value="NZ_JAEDAK010000001.1"/>
</dbReference>
<dbReference type="Gene3D" id="3.40.50.970">
    <property type="match status" value="1"/>
</dbReference>
<dbReference type="InterPro" id="IPR029061">
    <property type="entry name" value="THDP-binding"/>
</dbReference>
<evidence type="ECO:0000313" key="6">
    <source>
        <dbReference type="Proteomes" id="UP000613266"/>
    </source>
</evidence>
<sequence length="258" mass="27459">MRASEFARRIRQHSVRLAHQLQAPGIGSALSIADLLAVLYAPEGGWLRLDPARPRDPSRDRFLLSKAHAGLALQAALAERGFFPVQELGRRAQPPGLECPPCGPALALPLAVGKALAAKRSGAYWRTVVLCGDGEWQCGAAWEALLCAAQHSLEGLTIVIDANGLQGLGPLDGAVRLDPLDAKLRSFGVAVLEVDGHHPARLRAALDHAHPNQPLVLIARTTKGKGVSFMEDSVSWHHRAPNAEQLAQALAELEGGDA</sequence>
<dbReference type="InterPro" id="IPR005474">
    <property type="entry name" value="Transketolase_N"/>
</dbReference>
<evidence type="ECO:0000256" key="3">
    <source>
        <dbReference type="ARBA" id="ARBA00023052"/>
    </source>
</evidence>
<evidence type="ECO:0000256" key="1">
    <source>
        <dbReference type="ARBA" id="ARBA00001964"/>
    </source>
</evidence>
<dbReference type="SUPFAM" id="SSF52518">
    <property type="entry name" value="Thiamin diphosphate-binding fold (THDP-binding)"/>
    <property type="match status" value="1"/>
</dbReference>
<comment type="caution">
    <text evidence="5">The sequence shown here is derived from an EMBL/GenBank/DDBJ whole genome shotgun (WGS) entry which is preliminary data.</text>
</comment>
<evidence type="ECO:0000256" key="2">
    <source>
        <dbReference type="ARBA" id="ARBA00007131"/>
    </source>
</evidence>